<dbReference type="InterPro" id="IPR050090">
    <property type="entry name" value="Tyrosine_recombinase_XerCD"/>
</dbReference>
<reference evidence="9" key="1">
    <citation type="journal article" date="2019" name="Int. J. Syst. Evol. Microbiol.">
        <title>The Global Catalogue of Microorganisms (GCM) 10K type strain sequencing project: providing services to taxonomists for standard genome sequencing and annotation.</title>
        <authorList>
            <consortium name="The Broad Institute Genomics Platform"/>
            <consortium name="The Broad Institute Genome Sequencing Center for Infectious Disease"/>
            <person name="Wu L."/>
            <person name="Ma J."/>
        </authorList>
    </citation>
    <scope>NUCLEOTIDE SEQUENCE [LARGE SCALE GENOMIC DNA]</scope>
    <source>
        <strain evidence="9">KACC 11407</strain>
    </source>
</reference>
<evidence type="ECO:0000256" key="4">
    <source>
        <dbReference type="ARBA" id="ARBA00023172"/>
    </source>
</evidence>
<dbReference type="RefSeq" id="WP_386755302.1">
    <property type="nucleotide sequence ID" value="NZ_JBHSNM010000004.1"/>
</dbReference>
<proteinExistence type="inferred from homology"/>
<dbReference type="InterPro" id="IPR011010">
    <property type="entry name" value="DNA_brk_join_enz"/>
</dbReference>
<dbReference type="SUPFAM" id="SSF56349">
    <property type="entry name" value="DNA breaking-rejoining enzymes"/>
    <property type="match status" value="1"/>
</dbReference>
<dbReference type="PANTHER" id="PTHR30349">
    <property type="entry name" value="PHAGE INTEGRASE-RELATED"/>
    <property type="match status" value="1"/>
</dbReference>
<evidence type="ECO:0000313" key="9">
    <source>
        <dbReference type="Proteomes" id="UP001596036"/>
    </source>
</evidence>
<dbReference type="Proteomes" id="UP001596036">
    <property type="component" value="Unassembled WGS sequence"/>
</dbReference>
<gene>
    <name evidence="8" type="ORF">ACFPN1_12195</name>
</gene>
<accession>A0ABW0SQ50</accession>
<evidence type="ECO:0000259" key="6">
    <source>
        <dbReference type="PROSITE" id="PS51898"/>
    </source>
</evidence>
<protein>
    <submittedName>
        <fullName evidence="8">Tyrosine-type recombinase/integrase</fullName>
    </submittedName>
</protein>
<dbReference type="PANTHER" id="PTHR30349:SF41">
    <property type="entry name" value="INTEGRASE_RECOMBINASE PROTEIN MJ0367-RELATED"/>
    <property type="match status" value="1"/>
</dbReference>
<dbReference type="Pfam" id="PF00589">
    <property type="entry name" value="Phage_integrase"/>
    <property type="match status" value="1"/>
</dbReference>
<dbReference type="InterPro" id="IPR002104">
    <property type="entry name" value="Integrase_catalytic"/>
</dbReference>
<evidence type="ECO:0000256" key="2">
    <source>
        <dbReference type="ARBA" id="ARBA00022908"/>
    </source>
</evidence>
<name>A0ABW0SQ50_9GAMM</name>
<feature type="domain" description="Tyr recombinase" evidence="6">
    <location>
        <begin position="172"/>
        <end position="403"/>
    </location>
</feature>
<dbReference type="InterPro" id="IPR044068">
    <property type="entry name" value="CB"/>
</dbReference>
<keyword evidence="9" id="KW-1185">Reference proteome</keyword>
<comment type="similarity">
    <text evidence="1">Belongs to the 'phage' integrase family.</text>
</comment>
<comment type="caution">
    <text evidence="8">The sequence shown here is derived from an EMBL/GenBank/DDBJ whole genome shotgun (WGS) entry which is preliminary data.</text>
</comment>
<feature type="domain" description="Core-binding (CB)" evidence="7">
    <location>
        <begin position="30"/>
        <end position="121"/>
    </location>
</feature>
<evidence type="ECO:0000259" key="7">
    <source>
        <dbReference type="PROSITE" id="PS51900"/>
    </source>
</evidence>
<dbReference type="InterPro" id="IPR013762">
    <property type="entry name" value="Integrase-like_cat_sf"/>
</dbReference>
<dbReference type="PROSITE" id="PS51900">
    <property type="entry name" value="CB"/>
    <property type="match status" value="1"/>
</dbReference>
<dbReference type="CDD" id="cd00397">
    <property type="entry name" value="DNA_BRE_C"/>
    <property type="match status" value="1"/>
</dbReference>
<evidence type="ECO:0000256" key="3">
    <source>
        <dbReference type="ARBA" id="ARBA00023125"/>
    </source>
</evidence>
<organism evidence="8 9">
    <name type="scientific">Lysobacter yangpyeongensis</name>
    <dbReference type="NCBI Taxonomy" id="346182"/>
    <lineage>
        <taxon>Bacteria</taxon>
        <taxon>Pseudomonadati</taxon>
        <taxon>Pseudomonadota</taxon>
        <taxon>Gammaproteobacteria</taxon>
        <taxon>Lysobacterales</taxon>
        <taxon>Lysobacteraceae</taxon>
        <taxon>Lysobacter</taxon>
    </lineage>
</organism>
<sequence>MDTEVVVHRIGSNSPLCRTSKFALFRWPEMTLMEQPSSYLAHLGRRSPSIATSRNSAYALSYWFNFCRAADIDWQHSSIDDLYDYKTALETTVSQKTGARRSAGTSYQYVGAVVEFYDFAAGRCWYAGDIRKSEAPQRAIRADHDKLAHTKSGALPTRKRSPIAQKRNRSGTMIKPLSIGSLQRLLSEMGPDANDAPAGSSVRNRLIADWGWAVGLRISEILSLRADQFSDLVGDPSVPWVHFSIEVLGKGNKLRRVSVPSWLIEHTQIYVRGERQRCVALGRTSEERLFVSTADSKSPGQGITPRRVEAIFGAACLRAGLFVNVRRLDPETGLMCLRQVPAHCVHDLRHTYAVLTYHAEVTQGNSEPWKKIQAQLGHSSLKTTTDIYLEYVNAHNDFRNASIRDLVGLSRR</sequence>
<evidence type="ECO:0000313" key="8">
    <source>
        <dbReference type="EMBL" id="MFC5570821.1"/>
    </source>
</evidence>
<evidence type="ECO:0000256" key="1">
    <source>
        <dbReference type="ARBA" id="ARBA00008857"/>
    </source>
</evidence>
<keyword evidence="2" id="KW-0229">DNA integration</keyword>
<dbReference type="EMBL" id="JBHSNM010000004">
    <property type="protein sequence ID" value="MFC5570821.1"/>
    <property type="molecule type" value="Genomic_DNA"/>
</dbReference>
<keyword evidence="4" id="KW-0233">DNA recombination</keyword>
<dbReference type="PROSITE" id="PS51898">
    <property type="entry name" value="TYR_RECOMBINASE"/>
    <property type="match status" value="1"/>
</dbReference>
<keyword evidence="3 5" id="KW-0238">DNA-binding</keyword>
<dbReference type="Gene3D" id="1.10.443.10">
    <property type="entry name" value="Intergrase catalytic core"/>
    <property type="match status" value="1"/>
</dbReference>
<evidence type="ECO:0000256" key="5">
    <source>
        <dbReference type="PROSITE-ProRule" id="PRU01248"/>
    </source>
</evidence>